<dbReference type="PANTHER" id="PTHR12210">
    <property type="entry name" value="DULLARD PROTEIN PHOSPHATASE"/>
    <property type="match status" value="1"/>
</dbReference>
<dbReference type="EMBL" id="JBICCN010000042">
    <property type="protein sequence ID" value="KAL3099034.1"/>
    <property type="molecule type" value="Genomic_DNA"/>
</dbReference>
<dbReference type="InterPro" id="IPR023214">
    <property type="entry name" value="HAD_sf"/>
</dbReference>
<dbReference type="GO" id="GO:0004721">
    <property type="term" value="F:phosphoprotein phosphatase activity"/>
    <property type="evidence" value="ECO:0007669"/>
    <property type="project" value="UniProtKB-KW"/>
</dbReference>
<feature type="compositionally biased region" description="Low complexity" evidence="5">
    <location>
        <begin position="359"/>
        <end position="370"/>
    </location>
</feature>
<evidence type="ECO:0000256" key="4">
    <source>
        <dbReference type="ARBA" id="ARBA00038355"/>
    </source>
</evidence>
<feature type="region of interest" description="Disordered" evidence="5">
    <location>
        <begin position="426"/>
        <end position="469"/>
    </location>
</feature>
<dbReference type="InterPro" id="IPR004274">
    <property type="entry name" value="FCP1_dom"/>
</dbReference>
<evidence type="ECO:0000313" key="7">
    <source>
        <dbReference type="EMBL" id="KAL3099034.1"/>
    </source>
</evidence>
<feature type="region of interest" description="Disordered" evidence="5">
    <location>
        <begin position="345"/>
        <end position="393"/>
    </location>
</feature>
<dbReference type="Pfam" id="PF03031">
    <property type="entry name" value="NIF"/>
    <property type="match status" value="1"/>
</dbReference>
<reference evidence="7 8" key="1">
    <citation type="submission" date="2024-10" db="EMBL/GenBank/DDBJ databases">
        <authorList>
            <person name="Kim D."/>
        </authorList>
    </citation>
    <scope>NUCLEOTIDE SEQUENCE [LARGE SCALE GENOMIC DNA]</scope>
    <source>
        <strain evidence="7">Taebaek</strain>
    </source>
</reference>
<dbReference type="AlphaFoldDB" id="A0ABD2K8E7"/>
<dbReference type="SUPFAM" id="SSF56784">
    <property type="entry name" value="HAD-like"/>
    <property type="match status" value="1"/>
</dbReference>
<dbReference type="NCBIfam" id="TIGR02251">
    <property type="entry name" value="HIF-SF_euk"/>
    <property type="match status" value="1"/>
</dbReference>
<comment type="similarity">
    <text evidence="4">Belongs to the CTDSPL2 family.</text>
</comment>
<proteinExistence type="inferred from homology"/>
<comment type="caution">
    <text evidence="7">The sequence shown here is derived from an EMBL/GenBank/DDBJ whole genome shotgun (WGS) entry which is preliminary data.</text>
</comment>
<evidence type="ECO:0000259" key="6">
    <source>
        <dbReference type="PROSITE" id="PS50969"/>
    </source>
</evidence>
<sequence>MEEEAIADMPMDDDDEDEEDDDIDVENVLVHQKQQQPNCTTTTTTYMPSIDTDSIYLLQNLPPLSQEMLYRTPALPLKTRSTPLYSLVLDLDETLVHCSLSELPDATMKFEVEFQETVYQVFVRVRPHLHEFLERLSNHFEIILFTASKRVYADKLLNLLDPGKRFIRHRLFREHCVFVYGNYIKDLNILGRDLSRTVIIDNCLQSFAYQLDNGILIESWFSEQSDTELLKLIPFLETLSRQEDVRPVIRERYRIHDLLSAGGATATMAPAAEAVAAVSAPSTAAAVVHTADASSSFAAAPQTDAGCGDGGDDGIGTGFTTASFLSALQLPCEQQQQHQQGVYLFNNSSNTNTNDIGSQQEQQGHVQQHQQHVEQRRRQPIGGGGGGGGMAEESDDEMMMVVVSSSNNSDNGNDHDQQQRRMTTMMVNGSGGRNDDEDNHDDGGGDEDEDDGFYAIDLDQPIDQQQQQQ</sequence>
<dbReference type="InterPro" id="IPR050365">
    <property type="entry name" value="TIM50"/>
</dbReference>
<dbReference type="GO" id="GO:0005634">
    <property type="term" value="C:nucleus"/>
    <property type="evidence" value="ECO:0007669"/>
    <property type="project" value="UniProtKB-ARBA"/>
</dbReference>
<keyword evidence="1" id="KW-0378">Hydrolase</keyword>
<evidence type="ECO:0000256" key="1">
    <source>
        <dbReference type="ARBA" id="ARBA00022801"/>
    </source>
</evidence>
<keyword evidence="8" id="KW-1185">Reference proteome</keyword>
<name>A0ABD2K8E7_HETSC</name>
<dbReference type="FunFam" id="3.40.50.1000:FF:000015">
    <property type="entry name" value="CTD small phosphatase-like protein 2"/>
    <property type="match status" value="1"/>
</dbReference>
<dbReference type="CDD" id="cd07521">
    <property type="entry name" value="HAD_FCP1-like"/>
    <property type="match status" value="1"/>
</dbReference>
<dbReference type="Gene3D" id="3.40.50.1000">
    <property type="entry name" value="HAD superfamily/HAD-like"/>
    <property type="match status" value="1"/>
</dbReference>
<dbReference type="InterPro" id="IPR036412">
    <property type="entry name" value="HAD-like_sf"/>
</dbReference>
<accession>A0ABD2K8E7</accession>
<keyword evidence="2" id="KW-0904">Protein phosphatase</keyword>
<dbReference type="SMART" id="SM00577">
    <property type="entry name" value="CPDc"/>
    <property type="match status" value="1"/>
</dbReference>
<comment type="function">
    <text evidence="3">Probable phosphatase.</text>
</comment>
<organism evidence="7 8">
    <name type="scientific">Heterodera schachtii</name>
    <name type="common">Sugarbeet cyst nematode worm</name>
    <name type="synonym">Tylenchus schachtii</name>
    <dbReference type="NCBI Taxonomy" id="97005"/>
    <lineage>
        <taxon>Eukaryota</taxon>
        <taxon>Metazoa</taxon>
        <taxon>Ecdysozoa</taxon>
        <taxon>Nematoda</taxon>
        <taxon>Chromadorea</taxon>
        <taxon>Rhabditida</taxon>
        <taxon>Tylenchina</taxon>
        <taxon>Tylenchomorpha</taxon>
        <taxon>Tylenchoidea</taxon>
        <taxon>Heteroderidae</taxon>
        <taxon>Heteroderinae</taxon>
        <taxon>Heterodera</taxon>
    </lineage>
</organism>
<feature type="compositionally biased region" description="Polar residues" evidence="5">
    <location>
        <begin position="345"/>
        <end position="358"/>
    </location>
</feature>
<feature type="domain" description="FCP1 homology" evidence="6">
    <location>
        <begin position="80"/>
        <end position="239"/>
    </location>
</feature>
<feature type="compositionally biased region" description="Acidic residues" evidence="5">
    <location>
        <begin position="435"/>
        <end position="452"/>
    </location>
</feature>
<gene>
    <name evidence="7" type="ORF">niasHS_001022</name>
</gene>
<feature type="region of interest" description="Disordered" evidence="5">
    <location>
        <begin position="1"/>
        <end position="21"/>
    </location>
</feature>
<evidence type="ECO:0000256" key="2">
    <source>
        <dbReference type="ARBA" id="ARBA00022912"/>
    </source>
</evidence>
<evidence type="ECO:0000256" key="5">
    <source>
        <dbReference type="SAM" id="MobiDB-lite"/>
    </source>
</evidence>
<dbReference type="InterPro" id="IPR011948">
    <property type="entry name" value="Dullard_phosphatase"/>
</dbReference>
<protein>
    <recommendedName>
        <fullName evidence="6">FCP1 homology domain-containing protein</fullName>
    </recommendedName>
</protein>
<dbReference type="Proteomes" id="UP001620645">
    <property type="component" value="Unassembled WGS sequence"/>
</dbReference>
<dbReference type="PROSITE" id="PS50969">
    <property type="entry name" value="FCP1"/>
    <property type="match status" value="1"/>
</dbReference>
<feature type="compositionally biased region" description="Gly residues" evidence="5">
    <location>
        <begin position="381"/>
        <end position="390"/>
    </location>
</feature>
<evidence type="ECO:0000313" key="8">
    <source>
        <dbReference type="Proteomes" id="UP001620645"/>
    </source>
</evidence>
<evidence type="ECO:0000256" key="3">
    <source>
        <dbReference type="ARBA" id="ARBA00037324"/>
    </source>
</evidence>